<organism evidence="7 8">
    <name type="scientific">Sanguibacter inulinus</name>
    <dbReference type="NCBI Taxonomy" id="60922"/>
    <lineage>
        <taxon>Bacteria</taxon>
        <taxon>Bacillati</taxon>
        <taxon>Actinomycetota</taxon>
        <taxon>Actinomycetes</taxon>
        <taxon>Micrococcales</taxon>
        <taxon>Sanguibacteraceae</taxon>
        <taxon>Sanguibacter</taxon>
    </lineage>
</organism>
<dbReference type="Gene3D" id="3.40.190.10">
    <property type="entry name" value="Periplasmic binding protein-like II"/>
    <property type="match status" value="2"/>
</dbReference>
<evidence type="ECO:0000256" key="5">
    <source>
        <dbReference type="SAM" id="SignalP"/>
    </source>
</evidence>
<dbReference type="SUPFAM" id="SSF53850">
    <property type="entry name" value="Periplasmic binding protein-like II"/>
    <property type="match status" value="1"/>
</dbReference>
<dbReference type="InterPro" id="IPR005673">
    <property type="entry name" value="ABC_phos-bd_PstS"/>
</dbReference>
<dbReference type="GO" id="GO:0042301">
    <property type="term" value="F:phosphate ion binding"/>
    <property type="evidence" value="ECO:0007669"/>
    <property type="project" value="InterPro"/>
</dbReference>
<gene>
    <name evidence="7" type="ORF">HZZ10_15095</name>
</gene>
<dbReference type="RefSeq" id="WP_056128094.1">
    <property type="nucleotide sequence ID" value="NZ_JACBYE010000045.1"/>
</dbReference>
<feature type="domain" description="PBP" evidence="6">
    <location>
        <begin position="49"/>
        <end position="348"/>
    </location>
</feature>
<evidence type="ECO:0000259" key="6">
    <source>
        <dbReference type="Pfam" id="PF12849"/>
    </source>
</evidence>
<sequence length="383" mass="38789">MGKTVKRVNNRNLAAVVLAGALAATLAACGADATTPAATGSAGDGASSDAATDLSGNLAGAGASSQEKAMGGWMATFTQTAPDVAVSYDAVGSGGGREQFLSGGVLFAGSDAALKPEEVTSAQERCFGGEAIELPLYISPIAVVYNLPGVDTDNIQMSAKTIANIFNGTITSWDDPAIAAENEGVELPATPIIPVNRNDESGTTENFTEYLSAASEGAWTYEPSGDWPISGTQSGSKTSGLIDTVTGAEGAIGYADASQAGDLGTVALKVGEEYVPFSPEAAAKVVDASPRAEDATDNRLVVELDRTTTEAGAYPLVLISYSVACSQYDNESDAANVRAFFNYIASEEGQAVAADPSVAGSAPISDTLREEVLAAVDAITVAG</sequence>
<dbReference type="InterPro" id="IPR050962">
    <property type="entry name" value="Phosphate-bind_PstS"/>
</dbReference>
<dbReference type="AlphaFoldDB" id="A0A853EZ25"/>
<dbReference type="CDD" id="cd13565">
    <property type="entry name" value="PBP2_PstS"/>
    <property type="match status" value="1"/>
</dbReference>
<accession>A0A853EZ25</accession>
<dbReference type="Pfam" id="PF12849">
    <property type="entry name" value="PBP_like_2"/>
    <property type="match status" value="1"/>
</dbReference>
<keyword evidence="2 4" id="KW-0813">Transport</keyword>
<comment type="similarity">
    <text evidence="1 4">Belongs to the PstS family.</text>
</comment>
<dbReference type="InterPro" id="IPR024370">
    <property type="entry name" value="PBP_domain"/>
</dbReference>
<feature type="chain" id="PRO_5032374216" description="Phosphate-binding protein" evidence="5">
    <location>
        <begin position="34"/>
        <end position="383"/>
    </location>
</feature>
<evidence type="ECO:0000256" key="1">
    <source>
        <dbReference type="ARBA" id="ARBA00008725"/>
    </source>
</evidence>
<evidence type="ECO:0000256" key="3">
    <source>
        <dbReference type="ARBA" id="ARBA00022592"/>
    </source>
</evidence>
<evidence type="ECO:0000256" key="4">
    <source>
        <dbReference type="PIRNR" id="PIRNR002756"/>
    </source>
</evidence>
<dbReference type="Proteomes" id="UP000561011">
    <property type="component" value="Unassembled WGS sequence"/>
</dbReference>
<keyword evidence="5" id="KW-0732">Signal</keyword>
<dbReference type="PIRSF" id="PIRSF002756">
    <property type="entry name" value="PstS"/>
    <property type="match status" value="1"/>
</dbReference>
<keyword evidence="8" id="KW-1185">Reference proteome</keyword>
<comment type="caution">
    <text evidence="7">The sequence shown here is derived from an EMBL/GenBank/DDBJ whole genome shotgun (WGS) entry which is preliminary data.</text>
</comment>
<evidence type="ECO:0000313" key="7">
    <source>
        <dbReference type="EMBL" id="NYS94842.1"/>
    </source>
</evidence>
<dbReference type="PANTHER" id="PTHR42996">
    <property type="entry name" value="PHOSPHATE-BINDING PROTEIN PSTS"/>
    <property type="match status" value="1"/>
</dbReference>
<dbReference type="GO" id="GO:0043190">
    <property type="term" value="C:ATP-binding cassette (ABC) transporter complex"/>
    <property type="evidence" value="ECO:0007669"/>
    <property type="project" value="InterPro"/>
</dbReference>
<name>A0A853EZ25_9MICO</name>
<reference evidence="7 8" key="1">
    <citation type="submission" date="2020-07" db="EMBL/GenBank/DDBJ databases">
        <title>MOT database genomes.</title>
        <authorList>
            <person name="Joseph S."/>
            <person name="Aduse-Opoku J."/>
            <person name="Hashim A."/>
            <person name="Wade W."/>
            <person name="Curtis M."/>
        </authorList>
    </citation>
    <scope>NUCLEOTIDE SEQUENCE [LARGE SCALE GENOMIC DNA]</scope>
    <source>
        <strain evidence="7 8">DSM 100099</strain>
    </source>
</reference>
<proteinExistence type="inferred from homology"/>
<evidence type="ECO:0000313" key="8">
    <source>
        <dbReference type="Proteomes" id="UP000561011"/>
    </source>
</evidence>
<protein>
    <recommendedName>
        <fullName evidence="4">Phosphate-binding protein</fullName>
    </recommendedName>
</protein>
<dbReference type="PANTHER" id="PTHR42996:SF1">
    <property type="entry name" value="PHOSPHATE-BINDING PROTEIN PSTS"/>
    <property type="match status" value="1"/>
</dbReference>
<evidence type="ECO:0000256" key="2">
    <source>
        <dbReference type="ARBA" id="ARBA00022448"/>
    </source>
</evidence>
<keyword evidence="3 4" id="KW-0592">Phosphate transport</keyword>
<dbReference type="PROSITE" id="PS51257">
    <property type="entry name" value="PROKAR_LIPOPROTEIN"/>
    <property type="match status" value="1"/>
</dbReference>
<feature type="signal peptide" evidence="5">
    <location>
        <begin position="1"/>
        <end position="33"/>
    </location>
</feature>
<dbReference type="EMBL" id="JACBYE010000045">
    <property type="protein sequence ID" value="NYS94842.1"/>
    <property type="molecule type" value="Genomic_DNA"/>
</dbReference>
<dbReference type="GO" id="GO:0035435">
    <property type="term" value="P:phosphate ion transmembrane transport"/>
    <property type="evidence" value="ECO:0007669"/>
    <property type="project" value="InterPro"/>
</dbReference>